<dbReference type="GO" id="GO:0008115">
    <property type="term" value="F:sarcosine oxidase activity"/>
    <property type="evidence" value="ECO:0007669"/>
    <property type="project" value="TreeGrafter"/>
</dbReference>
<dbReference type="InterPro" id="IPR045170">
    <property type="entry name" value="MTOX"/>
</dbReference>
<dbReference type="SUPFAM" id="SSF51905">
    <property type="entry name" value="FAD/NAD(P)-binding domain"/>
    <property type="match status" value="1"/>
</dbReference>
<evidence type="ECO:0000313" key="8">
    <source>
        <dbReference type="Proteomes" id="UP001432322"/>
    </source>
</evidence>
<evidence type="ECO:0000256" key="1">
    <source>
        <dbReference type="ARBA" id="ARBA00001974"/>
    </source>
</evidence>
<dbReference type="EMBL" id="BTSY01000007">
    <property type="protein sequence ID" value="GMT35282.1"/>
    <property type="molecule type" value="Genomic_DNA"/>
</dbReference>
<dbReference type="InterPro" id="IPR006076">
    <property type="entry name" value="FAD-dep_OxRdtase"/>
</dbReference>
<feature type="non-terminal residue" evidence="7">
    <location>
        <position position="1"/>
    </location>
</feature>
<proteinExistence type="inferred from homology"/>
<keyword evidence="8" id="KW-1185">Reference proteome</keyword>
<evidence type="ECO:0000256" key="5">
    <source>
        <dbReference type="ARBA" id="ARBA00023002"/>
    </source>
</evidence>
<feature type="domain" description="FAD dependent oxidoreductase" evidence="6">
    <location>
        <begin position="9"/>
        <end position="365"/>
    </location>
</feature>
<evidence type="ECO:0000256" key="4">
    <source>
        <dbReference type="ARBA" id="ARBA00022827"/>
    </source>
</evidence>
<organism evidence="7 8">
    <name type="scientific">Pristionchus fissidentatus</name>
    <dbReference type="NCBI Taxonomy" id="1538716"/>
    <lineage>
        <taxon>Eukaryota</taxon>
        <taxon>Metazoa</taxon>
        <taxon>Ecdysozoa</taxon>
        <taxon>Nematoda</taxon>
        <taxon>Chromadorea</taxon>
        <taxon>Rhabditida</taxon>
        <taxon>Rhabditina</taxon>
        <taxon>Diplogasteromorpha</taxon>
        <taxon>Diplogasteroidea</taxon>
        <taxon>Neodiplogasteridae</taxon>
        <taxon>Pristionchus</taxon>
    </lineage>
</organism>
<evidence type="ECO:0000259" key="6">
    <source>
        <dbReference type="Pfam" id="PF01266"/>
    </source>
</evidence>
<keyword evidence="4" id="KW-0274">FAD</keyword>
<comment type="similarity">
    <text evidence="2">Belongs to the MSOX/MTOX family.</text>
</comment>
<dbReference type="GO" id="GO:0050660">
    <property type="term" value="F:flavin adenine dinucleotide binding"/>
    <property type="evidence" value="ECO:0007669"/>
    <property type="project" value="InterPro"/>
</dbReference>
<dbReference type="GO" id="GO:0050031">
    <property type="term" value="F:L-pipecolate oxidase activity"/>
    <property type="evidence" value="ECO:0007669"/>
    <property type="project" value="TreeGrafter"/>
</dbReference>
<dbReference type="Gene3D" id="3.50.50.60">
    <property type="entry name" value="FAD/NAD(P)-binding domain"/>
    <property type="match status" value="1"/>
</dbReference>
<keyword evidence="3" id="KW-0285">Flavoprotein</keyword>
<accession>A0AAV5WW76</accession>
<comment type="cofactor">
    <cofactor evidence="1">
        <name>FAD</name>
        <dbReference type="ChEBI" id="CHEBI:57692"/>
    </cofactor>
</comment>
<dbReference type="Proteomes" id="UP001432322">
    <property type="component" value="Unassembled WGS sequence"/>
</dbReference>
<keyword evidence="5" id="KW-0560">Oxidoreductase</keyword>
<evidence type="ECO:0000313" key="7">
    <source>
        <dbReference type="EMBL" id="GMT35282.1"/>
    </source>
</evidence>
<dbReference type="Pfam" id="PF01266">
    <property type="entry name" value="DAO"/>
    <property type="match status" value="1"/>
</dbReference>
<dbReference type="PANTHER" id="PTHR10961:SF46">
    <property type="entry name" value="PEROXISOMAL SARCOSINE OXIDASE"/>
    <property type="match status" value="1"/>
</dbReference>
<name>A0AAV5WW76_9BILA</name>
<evidence type="ECO:0000256" key="2">
    <source>
        <dbReference type="ARBA" id="ARBA00010989"/>
    </source>
</evidence>
<dbReference type="AlphaFoldDB" id="A0AAV5WW76"/>
<reference evidence="7" key="1">
    <citation type="submission" date="2023-10" db="EMBL/GenBank/DDBJ databases">
        <title>Genome assembly of Pristionchus species.</title>
        <authorList>
            <person name="Yoshida K."/>
            <person name="Sommer R.J."/>
        </authorList>
    </citation>
    <scope>NUCLEOTIDE SEQUENCE</scope>
    <source>
        <strain evidence="7">RS5133</strain>
    </source>
</reference>
<protein>
    <recommendedName>
        <fullName evidence="6">FAD dependent oxidoreductase domain-containing protein</fullName>
    </recommendedName>
</protein>
<dbReference type="Gene3D" id="3.30.9.10">
    <property type="entry name" value="D-Amino Acid Oxidase, subunit A, domain 2"/>
    <property type="match status" value="1"/>
</dbReference>
<sequence length="390" mass="44127">AAMSEELWDVVVIGSGIIGSCAAYHAAKQGLRVLKMDQNHHHHSKGSSHGKSRIIRYAHSNPAWIPIVKDTYDQIAELEEKRGEKLWLKTGLLWMGSQSYVKKLGKTIGDAGCNYELLDNEQITERFPLFTYDDQWMGLFDPMGGVILADKWMDAFHEEFLRHKGSYIDWIAAERIEEGEITVIHTSDSVHPQIRAKKVIIAAGSWVNKLVPSLNVKSKNLALSVCYWEPREAEDSELIRPDNMPVFIIDDQFDGGRGYFAIPSVDYPGAIKFSEHGGDVFEAGTEPDKHDEIYVERPRNHLEKFMPKINSETPYKVDHCKYTMSPDGCYLIDYLADNKNVVLCSMLSGTGFKCAPALGRIVVDMVHGKELPFDITIFRAARFDQPFTKQ</sequence>
<comment type="caution">
    <text evidence="7">The sequence shown here is derived from an EMBL/GenBank/DDBJ whole genome shotgun (WGS) entry which is preliminary data.</text>
</comment>
<dbReference type="SUPFAM" id="SSF54373">
    <property type="entry name" value="FAD-linked reductases, C-terminal domain"/>
    <property type="match status" value="1"/>
</dbReference>
<dbReference type="GO" id="GO:0033514">
    <property type="term" value="P:L-lysine catabolic process to acetyl-CoA via L-pipecolate"/>
    <property type="evidence" value="ECO:0007669"/>
    <property type="project" value="TreeGrafter"/>
</dbReference>
<gene>
    <name evidence="7" type="ORF">PFISCL1PPCAC_26579</name>
</gene>
<dbReference type="PANTHER" id="PTHR10961">
    <property type="entry name" value="PEROXISOMAL SARCOSINE OXIDASE"/>
    <property type="match status" value="1"/>
</dbReference>
<dbReference type="GO" id="GO:0005777">
    <property type="term" value="C:peroxisome"/>
    <property type="evidence" value="ECO:0007669"/>
    <property type="project" value="TreeGrafter"/>
</dbReference>
<evidence type="ECO:0000256" key="3">
    <source>
        <dbReference type="ARBA" id="ARBA00022630"/>
    </source>
</evidence>
<dbReference type="InterPro" id="IPR036188">
    <property type="entry name" value="FAD/NAD-bd_sf"/>
</dbReference>